<sequence>MESNLYDHFAYYETFMDPNSSGQPGSSPNPGNLQPGSGFPQPEWDPNIDPALLYGTTNTHSYGNNYSPNYSHEIENNSFDNEIKIIADRLEALNFNNPNRRSPFTLNNSNLTDHDKLLIRRHYMQKEFNSMYKEKVLNGNWGKINVTQTLIRELRSDFRK</sequence>
<name>A0A481ZKY3_ORBOL</name>
<dbReference type="AlphaFoldDB" id="A0A481ZKY3"/>
<reference evidence="2" key="1">
    <citation type="journal article" date="2018" name="Mitochondrial DNA Part B Resour">
        <title>The complete mitochondrial genomes of the nematode-trapping fungus Arthrobotrys oligospora.</title>
        <authorList>
            <person name="Jiang L."/>
            <person name="Zhang Y."/>
            <person name="Xu J."/>
            <person name="Zhang K.-Q."/>
            <person name="Zhang Y."/>
        </authorList>
    </citation>
    <scope>NUCLEOTIDE SEQUENCE</scope>
</reference>
<reference evidence="3" key="3">
    <citation type="submission" date="2020-01" db="EMBL/GenBank/DDBJ databases">
        <authorList>
            <person name="Fang M.L."/>
            <person name="Zhang Y."/>
        </authorList>
    </citation>
    <scope>NUCLEOTIDE SEQUENCE</scope>
    <source>
        <strain evidence="3">YMF1.02765</strain>
        <strain evidence="4">YMF1.02775</strain>
        <strain evidence="5">YMF1.03037</strain>
    </source>
</reference>
<evidence type="ECO:0000313" key="2">
    <source>
        <dbReference type="EMBL" id="QBL01999.1"/>
    </source>
</evidence>
<protein>
    <submittedName>
        <fullName evidence="5">LAGLIDADG endonuclease</fullName>
    </submittedName>
    <submittedName>
        <fullName evidence="4">LAGLIDADG intron encoded protein</fullName>
    </submittedName>
</protein>
<keyword evidence="5" id="KW-0378">Hydrolase</keyword>
<keyword evidence="2" id="KW-0496">Mitochondrion</keyword>
<geneLocation type="mitochondrion" evidence="2"/>
<proteinExistence type="predicted"/>
<dbReference type="RefSeq" id="YP_009568368.1">
    <property type="nucleotide sequence ID" value="NC_041246.1"/>
</dbReference>
<dbReference type="EMBL" id="MN977365">
    <property type="protein sequence ID" value="QID02820.1"/>
    <property type="molecule type" value="Genomic_DNA"/>
</dbReference>
<dbReference type="EMBL" id="MN977366">
    <property type="protein sequence ID" value="QID02864.1"/>
    <property type="molecule type" value="Genomic_DNA"/>
</dbReference>
<organism evidence="2">
    <name type="scientific">Orbilia oligospora</name>
    <name type="common">Nematode-trapping fungus</name>
    <name type="synonym">Arthrobotrys oligospora</name>
    <dbReference type="NCBI Taxonomy" id="2813651"/>
    <lineage>
        <taxon>Eukaryota</taxon>
        <taxon>Fungi</taxon>
        <taxon>Dikarya</taxon>
        <taxon>Ascomycota</taxon>
        <taxon>Pezizomycotina</taxon>
        <taxon>Orbiliomycetes</taxon>
        <taxon>Orbiliales</taxon>
        <taxon>Orbiliaceae</taxon>
        <taxon>Orbilia</taxon>
    </lineage>
</organism>
<feature type="region of interest" description="Disordered" evidence="1">
    <location>
        <begin position="16"/>
        <end position="50"/>
    </location>
</feature>
<dbReference type="EMBL" id="MN977364">
    <property type="protein sequence ID" value="QID02752.1"/>
    <property type="molecule type" value="Genomic_DNA"/>
</dbReference>
<evidence type="ECO:0000313" key="4">
    <source>
        <dbReference type="EMBL" id="QID02820.1"/>
    </source>
</evidence>
<evidence type="ECO:0000313" key="3">
    <source>
        <dbReference type="EMBL" id="QID02752.1"/>
    </source>
</evidence>
<feature type="compositionally biased region" description="Low complexity" evidence="1">
    <location>
        <begin position="18"/>
        <end position="32"/>
    </location>
</feature>
<keyword evidence="5" id="KW-0540">Nuclease</keyword>
<dbReference type="EMBL" id="MK571436">
    <property type="protein sequence ID" value="QBL01999.1"/>
    <property type="molecule type" value="Genomic_DNA"/>
</dbReference>
<keyword evidence="5" id="KW-0255">Endonuclease</keyword>
<dbReference type="GO" id="GO:0004519">
    <property type="term" value="F:endonuclease activity"/>
    <property type="evidence" value="ECO:0007669"/>
    <property type="project" value="UniProtKB-KW"/>
</dbReference>
<dbReference type="GeneID" id="39411653"/>
<evidence type="ECO:0000313" key="5">
    <source>
        <dbReference type="EMBL" id="QID02864.1"/>
    </source>
</evidence>
<reference evidence="2" key="2">
    <citation type="submission" date="2019-02" db="EMBL/GenBank/DDBJ databases">
        <authorList>
            <person name="Jiang L.L."/>
            <person name="Zhang Y."/>
        </authorList>
    </citation>
    <scope>NUCLEOTIDE SEQUENCE</scope>
</reference>
<accession>A0A481ZKY3</accession>
<evidence type="ECO:0000256" key="1">
    <source>
        <dbReference type="SAM" id="MobiDB-lite"/>
    </source>
</evidence>
<gene>
    <name evidence="2" type="primary">orf17</name>
    <name evidence="3" type="synonym">orf160</name>
</gene>